<proteinExistence type="predicted"/>
<evidence type="ECO:0000313" key="3">
    <source>
        <dbReference type="Proteomes" id="UP000295783"/>
    </source>
</evidence>
<reference evidence="2 3" key="1">
    <citation type="submission" date="2019-03" db="EMBL/GenBank/DDBJ databases">
        <title>Genomic Encyclopedia of Type Strains, Phase III (KMG-III): the genomes of soil and plant-associated and newly described type strains.</title>
        <authorList>
            <person name="Whitman W."/>
        </authorList>
    </citation>
    <scope>NUCLEOTIDE SEQUENCE [LARGE SCALE GENOMIC DNA]</scope>
    <source>
        <strain evidence="2 3">CGMCC 1.7660</strain>
    </source>
</reference>
<dbReference type="EMBL" id="SNYW01000006">
    <property type="protein sequence ID" value="TDQ84481.1"/>
    <property type="molecule type" value="Genomic_DNA"/>
</dbReference>
<accession>A0A4V3DF30</accession>
<evidence type="ECO:0000256" key="1">
    <source>
        <dbReference type="SAM" id="SignalP"/>
    </source>
</evidence>
<organism evidence="2 3">
    <name type="scientific">Dongia mobilis</name>
    <dbReference type="NCBI Taxonomy" id="578943"/>
    <lineage>
        <taxon>Bacteria</taxon>
        <taxon>Pseudomonadati</taxon>
        <taxon>Pseudomonadota</taxon>
        <taxon>Alphaproteobacteria</taxon>
        <taxon>Rhodospirillales</taxon>
        <taxon>Dongiaceae</taxon>
        <taxon>Dongia</taxon>
    </lineage>
</organism>
<evidence type="ECO:0000313" key="2">
    <source>
        <dbReference type="EMBL" id="TDQ84481.1"/>
    </source>
</evidence>
<dbReference type="Proteomes" id="UP000295783">
    <property type="component" value="Unassembled WGS sequence"/>
</dbReference>
<sequence>MKRFLAVLVVLAAGAAQPAFACDQQEAVDMMVKLTTALGQKAGAAATAEESQAVVDANARVNEAGAALAAGDPEKACEIYRAVAAEQGISL</sequence>
<protein>
    <submittedName>
        <fullName evidence="2">Uncharacterized protein</fullName>
    </submittedName>
</protein>
<feature type="chain" id="PRO_5020770617" evidence="1">
    <location>
        <begin position="22"/>
        <end position="91"/>
    </location>
</feature>
<name>A0A4V3DF30_9PROT</name>
<keyword evidence="1" id="KW-0732">Signal</keyword>
<feature type="signal peptide" evidence="1">
    <location>
        <begin position="1"/>
        <end position="21"/>
    </location>
</feature>
<dbReference type="RefSeq" id="WP_133612505.1">
    <property type="nucleotide sequence ID" value="NZ_SNYW01000006.1"/>
</dbReference>
<keyword evidence="3" id="KW-1185">Reference proteome</keyword>
<gene>
    <name evidence="2" type="ORF">A8950_1037</name>
</gene>
<dbReference type="AlphaFoldDB" id="A0A4V3DF30"/>
<comment type="caution">
    <text evidence="2">The sequence shown here is derived from an EMBL/GenBank/DDBJ whole genome shotgun (WGS) entry which is preliminary data.</text>
</comment>